<proteinExistence type="evidence at transcript level"/>
<evidence type="ECO:0000256" key="2">
    <source>
        <dbReference type="SAM" id="SignalP"/>
    </source>
</evidence>
<dbReference type="EMBL" id="KT246647">
    <property type="protein sequence ID" value="ALL40738.1"/>
    <property type="molecule type" value="mRNA"/>
</dbReference>
<feature type="region of interest" description="Disordered" evidence="1">
    <location>
        <begin position="53"/>
        <end position="86"/>
    </location>
</feature>
<name>A0A0S1MIP0_PHAPC</name>
<keyword evidence="2" id="KW-0732">Signal</keyword>
<evidence type="ECO:0000313" key="3">
    <source>
        <dbReference type="EMBL" id="ALL40738.1"/>
    </source>
</evidence>
<accession>A0A0S1MIP0</accession>
<feature type="chain" id="PRO_5006588986" evidence="2">
    <location>
        <begin position="19"/>
        <end position="214"/>
    </location>
</feature>
<sequence length="214" mass="21082">MFFSQSTILLLAIMVGSSHLVPSKPQDLVARGLIAPGKGEMGQQTGGLIDANTPVNGAGQGRGGSPGDVGGAPIGGRPENAREDRAEAPMTANGGTMGMMPAQGLGEITMPSQAGSIGVMPMPVGGKMGDMPNAAGGLLGGTPMAPSGTLGGMPMAPSGTLGGMPMAAGGMMNGMPMADGRKMGDEMKSLASERQFSSPVISFAIIAGLTVLVA</sequence>
<dbReference type="AlphaFoldDB" id="A0A0S1MIP0"/>
<protein>
    <submittedName>
        <fullName evidence="3">Uncharacterized protein</fullName>
    </submittedName>
</protein>
<reference evidence="3" key="1">
    <citation type="submission" date="2015-07" db="EMBL/GenBank/DDBJ databases">
        <title>Elucidating the P. pachyrhizi secretome and potential effectors.</title>
        <authorList>
            <person name="de Carvalho M.C.C.G."/>
            <person name="Nascimento L.C."/>
            <person name="Darben L.M."/>
            <person name="Polizel-Podanosqui A.M."/>
            <person name="Lopes-Caitar V.S."/>
            <person name="Rocha C.S."/>
            <person name="Qi M."/>
            <person name="Carazolle M."/>
            <person name="Kuwahara M.K."/>
            <person name="Pereira G.A.G."/>
            <person name="Abdelnoor R.V."/>
            <person name="Whitham S.A."/>
            <person name="Marcelino-Guimaraes F.C."/>
        </authorList>
    </citation>
    <scope>NUCLEOTIDE SEQUENCE</scope>
</reference>
<evidence type="ECO:0000256" key="1">
    <source>
        <dbReference type="SAM" id="MobiDB-lite"/>
    </source>
</evidence>
<feature type="signal peptide" evidence="2">
    <location>
        <begin position="1"/>
        <end position="18"/>
    </location>
</feature>
<organism evidence="3">
    <name type="scientific">Phakopsora pachyrhizi</name>
    <name type="common">Asian soybean rust disease fungus</name>
    <dbReference type="NCBI Taxonomy" id="170000"/>
    <lineage>
        <taxon>Eukaryota</taxon>
        <taxon>Fungi</taxon>
        <taxon>Dikarya</taxon>
        <taxon>Basidiomycota</taxon>
        <taxon>Pucciniomycotina</taxon>
        <taxon>Pucciniomycetes</taxon>
        <taxon>Pucciniales</taxon>
        <taxon>Phakopsoraceae</taxon>
        <taxon>Phakopsora</taxon>
    </lineage>
</organism>
<feature type="compositionally biased region" description="Gly residues" evidence="1">
    <location>
        <begin position="58"/>
        <end position="74"/>
    </location>
</feature>